<evidence type="ECO:0000256" key="2">
    <source>
        <dbReference type="ARBA" id="ARBA00022692"/>
    </source>
</evidence>
<dbReference type="HOGENOM" id="CLU_081297_5_2_10"/>
<feature type="transmembrane region" description="Helical" evidence="5">
    <location>
        <begin position="71"/>
        <end position="93"/>
    </location>
</feature>
<feature type="domain" description="TM2" evidence="6">
    <location>
        <begin position="41"/>
        <end position="89"/>
    </location>
</feature>
<evidence type="ECO:0000256" key="4">
    <source>
        <dbReference type="ARBA" id="ARBA00023136"/>
    </source>
</evidence>
<dbReference type="PANTHER" id="PTHR21016:SF25">
    <property type="entry name" value="TM2 DOMAIN-CONTAINING PROTEIN DDB_G0277895-RELATED"/>
    <property type="match status" value="1"/>
</dbReference>
<dbReference type="InterPro" id="IPR007829">
    <property type="entry name" value="TM2"/>
</dbReference>
<proteinExistence type="predicted"/>
<keyword evidence="4 5" id="KW-0472">Membrane</keyword>
<dbReference type="Pfam" id="PF05154">
    <property type="entry name" value="TM2"/>
    <property type="match status" value="1"/>
</dbReference>
<evidence type="ECO:0000256" key="5">
    <source>
        <dbReference type="SAM" id="Phobius"/>
    </source>
</evidence>
<evidence type="ECO:0000313" key="7">
    <source>
        <dbReference type="EMBL" id="CDN32338.1"/>
    </source>
</evidence>
<evidence type="ECO:0000259" key="6">
    <source>
        <dbReference type="Pfam" id="PF05154"/>
    </source>
</evidence>
<keyword evidence="2 5" id="KW-0812">Transmembrane</keyword>
<gene>
    <name evidence="7" type="ORF">BN938_2266</name>
</gene>
<feature type="transmembrane region" description="Helical" evidence="5">
    <location>
        <begin position="45"/>
        <end position="65"/>
    </location>
</feature>
<evidence type="ECO:0000256" key="3">
    <source>
        <dbReference type="ARBA" id="ARBA00022989"/>
    </source>
</evidence>
<dbReference type="eggNOG" id="COG2314">
    <property type="taxonomic scope" value="Bacteria"/>
</dbReference>
<comment type="subcellular location">
    <subcellularLocation>
        <location evidence="1">Membrane</location>
        <topology evidence="1">Multi-pass membrane protein</topology>
    </subcellularLocation>
</comment>
<reference evidence="7 8" key="1">
    <citation type="journal article" date="2015" name="Genome Announc.">
        <title>Complete Genome Sequence of the Novel Leech Symbiont Mucinivorans hirudinis M3T.</title>
        <authorList>
            <person name="Nelson M.C."/>
            <person name="Bomar L."/>
            <person name="Graf J."/>
        </authorList>
    </citation>
    <scope>NUCLEOTIDE SEQUENCE [LARGE SCALE GENOMIC DNA]</scope>
    <source>
        <strain evidence="8">M3</strain>
    </source>
</reference>
<dbReference type="InterPro" id="IPR050932">
    <property type="entry name" value="TM2D1-3-like"/>
</dbReference>
<dbReference type="GO" id="GO:0016020">
    <property type="term" value="C:membrane"/>
    <property type="evidence" value="ECO:0007669"/>
    <property type="project" value="UniProtKB-SubCell"/>
</dbReference>
<evidence type="ECO:0000313" key="8">
    <source>
        <dbReference type="Proteomes" id="UP000027616"/>
    </source>
</evidence>
<name>A0A060RDN0_9BACT</name>
<organism evidence="7 8">
    <name type="scientific">Mucinivorans hirudinis</name>
    <dbReference type="NCBI Taxonomy" id="1433126"/>
    <lineage>
        <taxon>Bacteria</taxon>
        <taxon>Pseudomonadati</taxon>
        <taxon>Bacteroidota</taxon>
        <taxon>Bacteroidia</taxon>
        <taxon>Bacteroidales</taxon>
        <taxon>Rikenellaceae</taxon>
        <taxon>Mucinivorans</taxon>
    </lineage>
</organism>
<keyword evidence="8" id="KW-1185">Reference proteome</keyword>
<sequence>MQLQDSDRFCSKCGYDFMTHQGQWQTPPCPSATQHNPNISDKNGLVVLLLAWFLGVLGIHSFYVGKTGVGIAQLFTLGGCGIWVIIDIIMLVVGNYHDGDGKLVKI</sequence>
<protein>
    <recommendedName>
        <fullName evidence="6">TM2 domain-containing protein</fullName>
    </recommendedName>
</protein>
<keyword evidence="3 5" id="KW-1133">Transmembrane helix</keyword>
<dbReference type="STRING" id="1433126.BN938_2266"/>
<dbReference type="AlphaFoldDB" id="A0A060RDN0"/>
<evidence type="ECO:0000256" key="1">
    <source>
        <dbReference type="ARBA" id="ARBA00004141"/>
    </source>
</evidence>
<dbReference type="KEGG" id="rbc:BN938_2266"/>
<accession>A0A060RDN0</accession>
<dbReference type="EMBL" id="HG934468">
    <property type="protein sequence ID" value="CDN32338.1"/>
    <property type="molecule type" value="Genomic_DNA"/>
</dbReference>
<dbReference type="Proteomes" id="UP000027616">
    <property type="component" value="Chromosome I"/>
</dbReference>
<dbReference type="PANTHER" id="PTHR21016">
    <property type="entry name" value="BETA-AMYLOID BINDING PROTEIN-RELATED"/>
    <property type="match status" value="1"/>
</dbReference>